<dbReference type="InterPro" id="IPR016181">
    <property type="entry name" value="Acyl_CoA_acyltransferase"/>
</dbReference>
<dbReference type="InterPro" id="IPR000182">
    <property type="entry name" value="GNAT_dom"/>
</dbReference>
<name>A0A1G9F530_9GAMM</name>
<reference evidence="2 3" key="1">
    <citation type="submission" date="2016-10" db="EMBL/GenBank/DDBJ databases">
        <authorList>
            <person name="de Groot N.N."/>
        </authorList>
    </citation>
    <scope>NUCLEOTIDE SEQUENCE [LARGE SCALE GENOMIC DNA]</scope>
    <source>
        <strain evidence="2 3">DSM 14789</strain>
    </source>
</reference>
<dbReference type="InterPro" id="IPR053144">
    <property type="entry name" value="Acetyltransferase_Butenolide"/>
</dbReference>
<dbReference type="PANTHER" id="PTHR43233">
    <property type="entry name" value="FAMILY N-ACETYLTRANSFERASE, PUTATIVE (AFU_ORTHOLOGUE AFUA_6G03350)-RELATED"/>
    <property type="match status" value="1"/>
</dbReference>
<gene>
    <name evidence="2" type="ORF">SAMN05661010_00244</name>
</gene>
<dbReference type="AlphaFoldDB" id="A0A1G9F530"/>
<proteinExistence type="predicted"/>
<evidence type="ECO:0000259" key="1">
    <source>
        <dbReference type="PROSITE" id="PS51186"/>
    </source>
</evidence>
<dbReference type="EMBL" id="FNGI01000001">
    <property type="protein sequence ID" value="SDK83549.1"/>
    <property type="molecule type" value="Genomic_DNA"/>
</dbReference>
<feature type="domain" description="N-acetyltransferase" evidence="1">
    <location>
        <begin position="1"/>
        <end position="140"/>
    </location>
</feature>
<protein>
    <submittedName>
        <fullName evidence="2">Acetyltransferase (GNAT) domain-containing protein</fullName>
    </submittedName>
</protein>
<evidence type="ECO:0000313" key="2">
    <source>
        <dbReference type="EMBL" id="SDK83549.1"/>
    </source>
</evidence>
<organism evidence="2 3">
    <name type="scientific">Modicisalibacter muralis</name>
    <dbReference type="NCBI Taxonomy" id="119000"/>
    <lineage>
        <taxon>Bacteria</taxon>
        <taxon>Pseudomonadati</taxon>
        <taxon>Pseudomonadota</taxon>
        <taxon>Gammaproteobacteria</taxon>
        <taxon>Oceanospirillales</taxon>
        <taxon>Halomonadaceae</taxon>
        <taxon>Modicisalibacter</taxon>
    </lineage>
</organism>
<accession>A0A1G9F530</accession>
<keyword evidence="2" id="KW-0808">Transferase</keyword>
<dbReference type="STRING" id="119000.SAMN05661010_00244"/>
<dbReference type="Gene3D" id="3.40.630.30">
    <property type="match status" value="1"/>
</dbReference>
<dbReference type="CDD" id="cd04301">
    <property type="entry name" value="NAT_SF"/>
    <property type="match status" value="1"/>
</dbReference>
<keyword evidence="3" id="KW-1185">Reference proteome</keyword>
<dbReference type="OrthoDB" id="3216107at2"/>
<dbReference type="GO" id="GO:0016747">
    <property type="term" value="F:acyltransferase activity, transferring groups other than amino-acyl groups"/>
    <property type="evidence" value="ECO:0007669"/>
    <property type="project" value="InterPro"/>
</dbReference>
<dbReference type="Pfam" id="PF13508">
    <property type="entry name" value="Acetyltransf_7"/>
    <property type="match status" value="1"/>
</dbReference>
<evidence type="ECO:0000313" key="3">
    <source>
        <dbReference type="Proteomes" id="UP000198654"/>
    </source>
</evidence>
<dbReference type="Proteomes" id="UP000198654">
    <property type="component" value="Unassembled WGS sequence"/>
</dbReference>
<dbReference type="PANTHER" id="PTHR43233:SF1">
    <property type="entry name" value="FAMILY N-ACETYLTRANSFERASE, PUTATIVE (AFU_ORTHOLOGUE AFUA_6G03350)-RELATED"/>
    <property type="match status" value="1"/>
</dbReference>
<dbReference type="PROSITE" id="PS51186">
    <property type="entry name" value="GNAT"/>
    <property type="match status" value="1"/>
</dbReference>
<dbReference type="SUPFAM" id="SSF55729">
    <property type="entry name" value="Acyl-CoA N-acyltransferases (Nat)"/>
    <property type="match status" value="1"/>
</dbReference>
<sequence>MTDDGYALVHEPPEVEVYLRLRREAGMNERSAPGAGRGLPNSLFAVQVTYQGETVGMGRVVGDDGCFYQVVDIAVKPAHQGQGLGKRIMGEIRDYILRTAPPNAFVSLMADGEAHRLYAQFGFRPTHSLGMGWYPNLISD</sequence>